<evidence type="ECO:0000313" key="2">
    <source>
        <dbReference type="Proteomes" id="UP000198379"/>
    </source>
</evidence>
<keyword evidence="2" id="KW-1185">Reference proteome</keyword>
<gene>
    <name evidence="1" type="ORF">SAMN06265376_101313</name>
</gene>
<dbReference type="OrthoDB" id="1222242at2"/>
<proteinExistence type="predicted"/>
<dbReference type="RefSeq" id="WP_089369671.1">
    <property type="nucleotide sequence ID" value="NZ_BMEP01000002.1"/>
</dbReference>
<reference evidence="1 2" key="1">
    <citation type="submission" date="2017-06" db="EMBL/GenBank/DDBJ databases">
        <authorList>
            <person name="Kim H.J."/>
            <person name="Triplett B.A."/>
        </authorList>
    </citation>
    <scope>NUCLEOTIDE SEQUENCE [LARGE SCALE GENOMIC DNA]</scope>
    <source>
        <strain evidence="1 2">DSM 25597</strain>
    </source>
</reference>
<organism evidence="1 2">
    <name type="scientific">Dokdonia pacifica</name>
    <dbReference type="NCBI Taxonomy" id="1627892"/>
    <lineage>
        <taxon>Bacteria</taxon>
        <taxon>Pseudomonadati</taxon>
        <taxon>Bacteroidota</taxon>
        <taxon>Flavobacteriia</taxon>
        <taxon>Flavobacteriales</taxon>
        <taxon>Flavobacteriaceae</taxon>
        <taxon>Dokdonia</taxon>
    </lineage>
</organism>
<dbReference type="AlphaFoldDB" id="A0A238VSS6"/>
<accession>A0A238VSS6</accession>
<name>A0A238VSS6_9FLAO</name>
<dbReference type="EMBL" id="FZNY01000001">
    <property type="protein sequence ID" value="SNR37365.1"/>
    <property type="molecule type" value="Genomic_DNA"/>
</dbReference>
<evidence type="ECO:0000313" key="1">
    <source>
        <dbReference type="EMBL" id="SNR37365.1"/>
    </source>
</evidence>
<sequence length="119" mass="13855">MKNDIGYQILEPESLDKLFGGIIRVEFKILLLNGILSIIRETEIIRKYNIIALDVIMVNYISKYPAIGVRYSNNENDYGDEIEEYINEIIKSSYIFNLINYIVDNNSLIEEDISKLTKQ</sequence>
<protein>
    <submittedName>
        <fullName evidence="1">Uncharacterized protein</fullName>
    </submittedName>
</protein>
<dbReference type="Proteomes" id="UP000198379">
    <property type="component" value="Unassembled WGS sequence"/>
</dbReference>